<dbReference type="InterPro" id="IPR043128">
    <property type="entry name" value="Rev_trsase/Diguanyl_cyclase"/>
</dbReference>
<reference evidence="3 4" key="1">
    <citation type="submission" date="2020-01" db="EMBL/GenBank/DDBJ databases">
        <title>Genomic analysis of Aminipila sp. CBA3637.</title>
        <authorList>
            <person name="Kim Y.B."/>
            <person name="Roh S.W."/>
        </authorList>
    </citation>
    <scope>NUCLEOTIDE SEQUENCE [LARGE SCALE GENOMIC DNA]</scope>
    <source>
        <strain evidence="3 4">CBA3637</strain>
    </source>
</reference>
<dbReference type="RefSeq" id="WP_162363326.1">
    <property type="nucleotide sequence ID" value="NZ_CP047591.1"/>
</dbReference>
<dbReference type="NCBIfam" id="TIGR00254">
    <property type="entry name" value="GGDEF"/>
    <property type="match status" value="1"/>
</dbReference>
<keyword evidence="1" id="KW-0812">Transmembrane</keyword>
<sequence>MLLYALLSGYFQIKKVKKITVLHKIYEISFGGFGFAVAISRALLLQNSVFAIPTIYIAVIYGFAVFFYFSPVISLCMYSITCISITVLFPVFHHDLVQLTFAQDILSNNIIAWIACVINYQRYAKEYESQRMICDKNERLQAKTSKIEKTNQVLQYISNVDALTNIYNRRKLNEILETEYDRCKMLSKNIALILMDVDLFKSINDTYGHNDGDRVLAQLGQILKNNVGKSDKVGRWGGEEFLIICPETDIEDAFNLAERIRKIIQNSEFRLGRNITCSFGVTEKKEPDTINDLMLRADKGLYKAKEGGRNRVEQEK</sequence>
<dbReference type="GO" id="GO:0052621">
    <property type="term" value="F:diguanylate cyclase activity"/>
    <property type="evidence" value="ECO:0007669"/>
    <property type="project" value="TreeGrafter"/>
</dbReference>
<feature type="domain" description="GGDEF" evidence="2">
    <location>
        <begin position="188"/>
        <end position="316"/>
    </location>
</feature>
<dbReference type="Pfam" id="PF00990">
    <property type="entry name" value="GGDEF"/>
    <property type="match status" value="1"/>
</dbReference>
<organism evidence="3 4">
    <name type="scientific">Aminipila terrae</name>
    <dbReference type="NCBI Taxonomy" id="2697030"/>
    <lineage>
        <taxon>Bacteria</taxon>
        <taxon>Bacillati</taxon>
        <taxon>Bacillota</taxon>
        <taxon>Clostridia</taxon>
        <taxon>Peptostreptococcales</taxon>
        <taxon>Anaerovoracaceae</taxon>
        <taxon>Aminipila</taxon>
    </lineage>
</organism>
<dbReference type="FunFam" id="3.30.70.270:FF:000001">
    <property type="entry name" value="Diguanylate cyclase domain protein"/>
    <property type="match status" value="1"/>
</dbReference>
<dbReference type="InterPro" id="IPR029787">
    <property type="entry name" value="Nucleotide_cyclase"/>
</dbReference>
<dbReference type="KEGG" id="amic:Ami3637_15320"/>
<feature type="transmembrane region" description="Helical" evidence="1">
    <location>
        <begin position="50"/>
        <end position="68"/>
    </location>
</feature>
<gene>
    <name evidence="3" type="ORF">Ami3637_15320</name>
</gene>
<accession>A0A6P1MIJ3</accession>
<feature type="transmembrane region" description="Helical" evidence="1">
    <location>
        <begin position="75"/>
        <end position="93"/>
    </location>
</feature>
<evidence type="ECO:0000313" key="3">
    <source>
        <dbReference type="EMBL" id="QHI73561.1"/>
    </source>
</evidence>
<keyword evidence="4" id="KW-1185">Reference proteome</keyword>
<evidence type="ECO:0000313" key="4">
    <source>
        <dbReference type="Proteomes" id="UP000463883"/>
    </source>
</evidence>
<dbReference type="CDD" id="cd01949">
    <property type="entry name" value="GGDEF"/>
    <property type="match status" value="1"/>
</dbReference>
<dbReference type="InterPro" id="IPR050469">
    <property type="entry name" value="Diguanylate_Cyclase"/>
</dbReference>
<dbReference type="EMBL" id="CP047591">
    <property type="protein sequence ID" value="QHI73561.1"/>
    <property type="molecule type" value="Genomic_DNA"/>
</dbReference>
<keyword evidence="1" id="KW-0472">Membrane</keyword>
<dbReference type="Gene3D" id="3.30.70.270">
    <property type="match status" value="1"/>
</dbReference>
<keyword evidence="1" id="KW-1133">Transmembrane helix</keyword>
<dbReference type="AlphaFoldDB" id="A0A6P1MIJ3"/>
<protein>
    <submittedName>
        <fullName evidence="3">Diguanylate cyclase</fullName>
    </submittedName>
</protein>
<dbReference type="PANTHER" id="PTHR45138">
    <property type="entry name" value="REGULATORY COMPONENTS OF SENSORY TRANSDUCTION SYSTEM"/>
    <property type="match status" value="1"/>
</dbReference>
<dbReference type="PANTHER" id="PTHR45138:SF9">
    <property type="entry name" value="DIGUANYLATE CYCLASE DGCM-RELATED"/>
    <property type="match status" value="1"/>
</dbReference>
<feature type="transmembrane region" description="Helical" evidence="1">
    <location>
        <begin position="21"/>
        <end position="44"/>
    </location>
</feature>
<name>A0A6P1MIJ3_9FIRM</name>
<dbReference type="Proteomes" id="UP000463883">
    <property type="component" value="Chromosome"/>
</dbReference>
<dbReference type="InterPro" id="IPR000160">
    <property type="entry name" value="GGDEF_dom"/>
</dbReference>
<dbReference type="PROSITE" id="PS50887">
    <property type="entry name" value="GGDEF"/>
    <property type="match status" value="1"/>
</dbReference>
<dbReference type="SUPFAM" id="SSF55073">
    <property type="entry name" value="Nucleotide cyclase"/>
    <property type="match status" value="1"/>
</dbReference>
<proteinExistence type="predicted"/>
<evidence type="ECO:0000259" key="2">
    <source>
        <dbReference type="PROSITE" id="PS50887"/>
    </source>
</evidence>
<dbReference type="SMART" id="SM00267">
    <property type="entry name" value="GGDEF"/>
    <property type="match status" value="1"/>
</dbReference>
<evidence type="ECO:0000256" key="1">
    <source>
        <dbReference type="SAM" id="Phobius"/>
    </source>
</evidence>